<keyword evidence="5 8" id="KW-0547">Nucleotide-binding</keyword>
<dbReference type="Pfam" id="PF00009">
    <property type="entry name" value="GTP_EFTU"/>
    <property type="match status" value="1"/>
</dbReference>
<dbReference type="SUPFAM" id="SSF46955">
    <property type="entry name" value="Putative DNA-binding domain"/>
    <property type="match status" value="1"/>
</dbReference>
<evidence type="ECO:0000256" key="4">
    <source>
        <dbReference type="ARBA" id="ARBA00022540"/>
    </source>
</evidence>
<feature type="compositionally biased region" description="Basic and acidic residues" evidence="10">
    <location>
        <begin position="167"/>
        <end position="221"/>
    </location>
</feature>
<feature type="compositionally biased region" description="Basic and acidic residues" evidence="10">
    <location>
        <begin position="135"/>
        <end position="155"/>
    </location>
</feature>
<dbReference type="NCBIfam" id="TIGR00487">
    <property type="entry name" value="IF-2"/>
    <property type="match status" value="1"/>
</dbReference>
<organism evidence="12 13">
    <name type="scientific">Candidatus Competibacter denitrificans Run_A_D11</name>
    <dbReference type="NCBI Taxonomy" id="1400863"/>
    <lineage>
        <taxon>Bacteria</taxon>
        <taxon>Pseudomonadati</taxon>
        <taxon>Pseudomonadota</taxon>
        <taxon>Gammaproteobacteria</taxon>
        <taxon>Candidatus Competibacteraceae</taxon>
        <taxon>Candidatus Competibacter</taxon>
    </lineage>
</organism>
<reference evidence="12" key="2">
    <citation type="submission" date="2014-03" db="EMBL/GenBank/DDBJ databases">
        <title>Candidatus Competibacter-lineage genomes retrieved from metagenomes reveal functional metabolic diversity.</title>
        <authorList>
            <person name="McIlroy S.J."/>
            <person name="Albertsen M."/>
            <person name="Andresen E.K."/>
            <person name="Saunders A.M."/>
            <person name="Kristiansen R."/>
            <person name="Stokholm-Bjerregaard M."/>
            <person name="Nielsen K.L."/>
            <person name="Nielsen P.H."/>
        </authorList>
    </citation>
    <scope>NUCLEOTIDE SEQUENCE</scope>
    <source>
        <strain evidence="12">Run_A_D11</strain>
    </source>
</reference>
<feature type="compositionally biased region" description="Low complexity" evidence="10">
    <location>
        <begin position="255"/>
        <end position="272"/>
    </location>
</feature>
<dbReference type="PANTHER" id="PTHR43381:SF5">
    <property type="entry name" value="TR-TYPE G DOMAIN-CONTAINING PROTEIN"/>
    <property type="match status" value="1"/>
</dbReference>
<dbReference type="SUPFAM" id="SSF52156">
    <property type="entry name" value="Initiation factor IF2/eIF5b, domain 3"/>
    <property type="match status" value="1"/>
</dbReference>
<dbReference type="STRING" id="1400863.BN873_380009"/>
<dbReference type="InterPro" id="IPR009000">
    <property type="entry name" value="Transl_B-barrel_sf"/>
</dbReference>
<keyword evidence="4 8" id="KW-0396">Initiation factor</keyword>
<dbReference type="HAMAP" id="MF_00100_B">
    <property type="entry name" value="IF_2_B"/>
    <property type="match status" value="1"/>
</dbReference>
<comment type="caution">
    <text evidence="12">The sequence shown here is derived from an EMBL/GenBank/DDBJ whole genome shotgun (WGS) entry which is preliminary data.</text>
</comment>
<dbReference type="Proteomes" id="UP000035760">
    <property type="component" value="Unassembled WGS sequence"/>
</dbReference>
<dbReference type="NCBIfam" id="TIGR00231">
    <property type="entry name" value="small_GTP"/>
    <property type="match status" value="1"/>
</dbReference>
<dbReference type="CDD" id="cd01887">
    <property type="entry name" value="IF2_eIF5B"/>
    <property type="match status" value="1"/>
</dbReference>
<dbReference type="InterPro" id="IPR044145">
    <property type="entry name" value="IF2_II"/>
</dbReference>
<dbReference type="RefSeq" id="WP_048673564.1">
    <property type="nucleotide sequence ID" value="NZ_CBTJ020000045.1"/>
</dbReference>
<evidence type="ECO:0000256" key="8">
    <source>
        <dbReference type="HAMAP-Rule" id="MF_00100"/>
    </source>
</evidence>
<dbReference type="InterPro" id="IPR023115">
    <property type="entry name" value="TIF_IF2_dom3"/>
</dbReference>
<dbReference type="Gene3D" id="3.40.50.10050">
    <property type="entry name" value="Translation initiation factor IF- 2, domain 3"/>
    <property type="match status" value="1"/>
</dbReference>
<dbReference type="Pfam" id="PF11987">
    <property type="entry name" value="IF-2"/>
    <property type="match status" value="1"/>
</dbReference>
<feature type="binding site" evidence="8">
    <location>
        <begin position="496"/>
        <end position="500"/>
    </location>
    <ligand>
        <name>GTP</name>
        <dbReference type="ChEBI" id="CHEBI:37565"/>
    </ligand>
</feature>
<dbReference type="FunFam" id="3.40.50.300:FF:000019">
    <property type="entry name" value="Translation initiation factor IF-2"/>
    <property type="match status" value="1"/>
</dbReference>
<dbReference type="InterPro" id="IPR005225">
    <property type="entry name" value="Small_GTP-bd"/>
</dbReference>
<dbReference type="FunFam" id="2.40.30.10:FF:000008">
    <property type="entry name" value="Translation initiation factor IF-2"/>
    <property type="match status" value="1"/>
</dbReference>
<comment type="subcellular location">
    <subcellularLocation>
        <location evidence="8">Cytoplasm</location>
    </subcellularLocation>
</comment>
<dbReference type="Gene3D" id="2.40.30.10">
    <property type="entry name" value="Translation factors"/>
    <property type="match status" value="2"/>
</dbReference>
<dbReference type="Gene3D" id="3.30.56.50">
    <property type="entry name" value="Putative DNA-binding domain, N-terminal subdomain of bacterial translation initiation factor IF2"/>
    <property type="match status" value="1"/>
</dbReference>
<evidence type="ECO:0000256" key="10">
    <source>
        <dbReference type="SAM" id="MobiDB-lite"/>
    </source>
</evidence>
<feature type="compositionally biased region" description="Basic and acidic residues" evidence="10">
    <location>
        <begin position="301"/>
        <end position="320"/>
    </location>
</feature>
<dbReference type="GO" id="GO:0003743">
    <property type="term" value="F:translation initiation factor activity"/>
    <property type="evidence" value="ECO:0007669"/>
    <property type="project" value="UniProtKB-UniRule"/>
</dbReference>
<keyword evidence="6 8" id="KW-0648">Protein biosynthesis</keyword>
<keyword evidence="3 8" id="KW-0963">Cytoplasm</keyword>
<keyword evidence="13" id="KW-1185">Reference proteome</keyword>
<evidence type="ECO:0000313" key="12">
    <source>
        <dbReference type="EMBL" id="CDI03027.1"/>
    </source>
</evidence>
<dbReference type="InterPro" id="IPR000178">
    <property type="entry name" value="TF_IF2_bacterial-like"/>
</dbReference>
<evidence type="ECO:0000256" key="7">
    <source>
        <dbReference type="ARBA" id="ARBA00023134"/>
    </source>
</evidence>
<dbReference type="Pfam" id="PF22042">
    <property type="entry name" value="EF-G_D2"/>
    <property type="match status" value="1"/>
</dbReference>
<name>W6M5L8_9GAMM</name>
<dbReference type="InterPro" id="IPR013575">
    <property type="entry name" value="IF2_assoc_dom_bac"/>
</dbReference>
<evidence type="ECO:0000313" key="13">
    <source>
        <dbReference type="Proteomes" id="UP000035760"/>
    </source>
</evidence>
<dbReference type="InterPro" id="IPR009061">
    <property type="entry name" value="DNA-bd_dom_put_sf"/>
</dbReference>
<accession>W6M5L8</accession>
<evidence type="ECO:0000256" key="3">
    <source>
        <dbReference type="ARBA" id="ARBA00022490"/>
    </source>
</evidence>
<dbReference type="GO" id="GO:0005525">
    <property type="term" value="F:GTP binding"/>
    <property type="evidence" value="ECO:0007669"/>
    <property type="project" value="UniProtKB-KW"/>
</dbReference>
<evidence type="ECO:0000256" key="1">
    <source>
        <dbReference type="ARBA" id="ARBA00007733"/>
    </source>
</evidence>
<dbReference type="PROSITE" id="PS01176">
    <property type="entry name" value="IF2"/>
    <property type="match status" value="1"/>
</dbReference>
<dbReference type="GO" id="GO:0005829">
    <property type="term" value="C:cytosol"/>
    <property type="evidence" value="ECO:0007669"/>
    <property type="project" value="TreeGrafter"/>
</dbReference>
<gene>
    <name evidence="8 12" type="primary">infB</name>
    <name evidence="12" type="ORF">BN873_380009</name>
</gene>
<dbReference type="InterPro" id="IPR006847">
    <property type="entry name" value="IF2_N"/>
</dbReference>
<dbReference type="FunFam" id="3.40.50.10050:FF:000001">
    <property type="entry name" value="Translation initiation factor IF-2"/>
    <property type="match status" value="1"/>
</dbReference>
<dbReference type="OrthoDB" id="9811804at2"/>
<dbReference type="Pfam" id="PF08364">
    <property type="entry name" value="IF2_assoc"/>
    <property type="match status" value="1"/>
</dbReference>
<dbReference type="InterPro" id="IPR027417">
    <property type="entry name" value="P-loop_NTPase"/>
</dbReference>
<dbReference type="PANTHER" id="PTHR43381">
    <property type="entry name" value="TRANSLATION INITIATION FACTOR IF-2-RELATED"/>
    <property type="match status" value="1"/>
</dbReference>
<protein>
    <recommendedName>
        <fullName evidence="2 8">Translation initiation factor IF-2</fullName>
    </recommendedName>
</protein>
<dbReference type="EMBL" id="CBTJ020000045">
    <property type="protein sequence ID" value="CDI03027.1"/>
    <property type="molecule type" value="Genomic_DNA"/>
</dbReference>
<dbReference type="SUPFAM" id="SSF50447">
    <property type="entry name" value="Translation proteins"/>
    <property type="match status" value="2"/>
</dbReference>
<dbReference type="CDD" id="cd03702">
    <property type="entry name" value="IF2_mtIF2_II"/>
    <property type="match status" value="1"/>
</dbReference>
<dbReference type="InterPro" id="IPR053905">
    <property type="entry name" value="EF-G-like_DII"/>
</dbReference>
<dbReference type="SUPFAM" id="SSF52540">
    <property type="entry name" value="P-loop containing nucleoside triphosphate hydrolases"/>
    <property type="match status" value="1"/>
</dbReference>
<evidence type="ECO:0000256" key="2">
    <source>
        <dbReference type="ARBA" id="ARBA00020675"/>
    </source>
</evidence>
<dbReference type="PROSITE" id="PS51722">
    <property type="entry name" value="G_TR_2"/>
    <property type="match status" value="1"/>
</dbReference>
<comment type="function">
    <text evidence="8 9">One of the essential components for the initiation of protein synthesis. Protects formylmethionyl-tRNA from spontaneous hydrolysis and promotes its binding to the 30S ribosomal subunits. Also involved in the hydrolysis of GTP during the formation of the 70S ribosomal complex.</text>
</comment>
<dbReference type="FunFam" id="2.40.30.10:FF:000007">
    <property type="entry name" value="Translation initiation factor IF-2"/>
    <property type="match status" value="1"/>
</dbReference>
<dbReference type="InterPro" id="IPR015760">
    <property type="entry name" value="TIF_IF2"/>
</dbReference>
<dbReference type="CDD" id="cd03692">
    <property type="entry name" value="mtIF2_IVc"/>
    <property type="match status" value="1"/>
</dbReference>
<dbReference type="GO" id="GO:0003924">
    <property type="term" value="F:GTPase activity"/>
    <property type="evidence" value="ECO:0007669"/>
    <property type="project" value="UniProtKB-UniRule"/>
</dbReference>
<dbReference type="Pfam" id="PF04760">
    <property type="entry name" value="IF2_N"/>
    <property type="match status" value="2"/>
</dbReference>
<feature type="region of interest" description="G-domain" evidence="8">
    <location>
        <begin position="444"/>
        <end position="592"/>
    </location>
</feature>
<reference evidence="12" key="1">
    <citation type="submission" date="2013-07" db="EMBL/GenBank/DDBJ databases">
        <authorList>
            <person name="McIlroy S."/>
        </authorList>
    </citation>
    <scope>NUCLEOTIDE SEQUENCE [LARGE SCALE GENOMIC DNA]</scope>
    <source>
        <strain evidence="12">Run_A_D11</strain>
    </source>
</reference>
<evidence type="ECO:0000256" key="5">
    <source>
        <dbReference type="ARBA" id="ARBA00022741"/>
    </source>
</evidence>
<dbReference type="AlphaFoldDB" id="W6M5L8"/>
<dbReference type="Gene3D" id="3.40.50.300">
    <property type="entry name" value="P-loop containing nucleotide triphosphate hydrolases"/>
    <property type="match status" value="1"/>
</dbReference>
<feature type="binding site" evidence="8">
    <location>
        <begin position="450"/>
        <end position="457"/>
    </location>
    <ligand>
        <name>GTP</name>
        <dbReference type="ChEBI" id="CHEBI:37565"/>
    </ligand>
</feature>
<keyword evidence="7 8" id="KW-0342">GTP-binding</keyword>
<dbReference type="InterPro" id="IPR000795">
    <property type="entry name" value="T_Tr_GTP-bd_dom"/>
</dbReference>
<evidence type="ECO:0000256" key="6">
    <source>
        <dbReference type="ARBA" id="ARBA00022917"/>
    </source>
</evidence>
<feature type="region of interest" description="Disordered" evidence="10">
    <location>
        <begin position="133"/>
        <end position="350"/>
    </location>
</feature>
<evidence type="ECO:0000256" key="9">
    <source>
        <dbReference type="RuleBase" id="RU000644"/>
    </source>
</evidence>
<comment type="similarity">
    <text evidence="1 8 9">Belongs to the TRAFAC class translation factor GTPase superfamily. Classic translation factor GTPase family. IF-2 subfamily.</text>
</comment>
<dbReference type="InterPro" id="IPR036925">
    <property type="entry name" value="TIF_IF2_dom3_sf"/>
</dbReference>
<feature type="binding site" evidence="8">
    <location>
        <begin position="550"/>
        <end position="553"/>
    </location>
    <ligand>
        <name>GTP</name>
        <dbReference type="ChEBI" id="CHEBI:37565"/>
    </ligand>
</feature>
<sequence>MTDVTVKQFAAFVGIPINRLLEQFAEAGIMVADADGTVTEKQKVDLLAHLRKTHGSQLGQATAEPKRITLKRKTHSEIKMAGSMAGQVKTVSVEVRKKRTYVKRSLVEDETPRASEPQVPVIEPMPVTRITAEVLEDRQPAEMAEATKPERDPSPVDHVSAPEETEAEVRGHEELGAEAHRHEENEAEARRREEAEAETRRREEAEARRRAEQDSRRKVMERPVPARVPETISASASGLGPTVSGHDVKRRSDASEAGSAAARAKRPPGSAPDTKVGKKRPEPSARPAVKARTDGAVVDLFPRRDDAPQDDRFPAPRRGDLQQVLDKADRRKPKKGKGGKPSLPMTASRHGFAKPTAPVMREVIIPETISVADLAQKMSVKATEVIKVFLKMGLMVTINQVIDQDTAALAVSEMGHSYKILNENALEEELTADTSRGESLPRPPVVTIMGHVDHGKTSLLDYIRRTRVAAGEAGGITQHIGAYHVRTAKGVITFLDTPGHAAFTAMRARGAKATDVVVLVVAADDGVMPQTLEAIQHARAAGVPLVVAVNKMDKSSADPERVKSELSVQGVISEEWGGDTLFSYVSAKAGTGVDQLLEQILVQAEVLELQAPVEGSAKGVVIESRLDKGRGPVATVLIQSGTLRKGDVILSGLEYGRVRAMLNEAGQNTNEAGPSIPVEVLGLSGAPRAGDEVIVVADERKAREIALFRQNKLREEQAKKPAISLDDISKQFEAGQVNVLNVVMKADVQGSAEAIVDALTRLSTDEVQVKIIASGVGGINESDVNLARNAKAIVIGFNVRADSVAKKLAEEEGLKLHYYSVIYELIDHVKRAMVGMLKPEFKEEIIGLAEVRGVFRSPKFGVVAGCMVVDGVVRRNNPIRVLRNHVVIFEGALDSLRRFKDDIAEVRAGMECGMGVRNYNDVREGDHIEVFERVQVERTL</sequence>
<evidence type="ECO:0000259" key="11">
    <source>
        <dbReference type="PROSITE" id="PS51722"/>
    </source>
</evidence>
<feature type="domain" description="Tr-type G" evidence="11">
    <location>
        <begin position="441"/>
        <end position="608"/>
    </location>
</feature>
<proteinExistence type="inferred from homology"/>